<dbReference type="PANTHER" id="PTHR31084">
    <property type="entry name" value="ALPHA-L-FUCOSIDASE 2"/>
    <property type="match status" value="1"/>
</dbReference>
<dbReference type="GO" id="GO:0005975">
    <property type="term" value="P:carbohydrate metabolic process"/>
    <property type="evidence" value="ECO:0007669"/>
    <property type="project" value="InterPro"/>
</dbReference>
<dbReference type="SUPFAM" id="SSF48208">
    <property type="entry name" value="Six-hairpin glycosidases"/>
    <property type="match status" value="1"/>
</dbReference>
<dbReference type="GO" id="GO:0004560">
    <property type="term" value="F:alpha-L-fucosidase activity"/>
    <property type="evidence" value="ECO:0007669"/>
    <property type="project" value="TreeGrafter"/>
</dbReference>
<sequence>MPSPDFFQGALLGNGGLGAVVTTRPDAVLIHFGHNHVWDIRLAENNRESIGTFQEIFEKVQAIGHHYESLQEDPWFRDYLFKMRENYGKPYPSPMPCGSVLFGFDRRHVEVLGHRVDISTGLCEVELLVRNERRIVQIVLEPELDRLWLRSTDLNGEWVPSPFDRMKLIPDPDRSRDIPMPELMPAANQSLSFRQVLPYGENWAEKRRKERDKAFRLSVRLADSVPFGDIVYTAAGNAEGIKDPIKLAHSQEISIEARIRDHDKFMACIQLDEGYADRLSPIVPELPSPNEANYEDAVKKTAQQLADYWRKSGVSLEDPLLERIWYWNLYFLNCSVKAGAQCPGLFANWSYKSIGTAWHGDYHMNYNTQQPFWVTFSSNHIDKHLPYVDMIDHLLPVSKQWAREYYKLRGACFPHSAYPVEMTMMPYPLPTWGWEICETPWSVQSLWWHYLYTMDEQFLRDRAFGPMREAVLFLVDYMNRPEASGDRWGDGKLHIFPTVSPELYGLRPGFDKNADCIVDLALTKFVFQAFLQACEVLKIQEENDHLLSDIRDALLRFPNYPVTESRQGKVFVSVPGEDPEIVYNTPNSLATVFPGEDHGLHSDEETYHLACTTYRNLRTEGGNELVFHNLQAARLGILDLERFKRQIEYCLLPNGTCTDLLLQTGGRYYDTGPFDFMARMGIWFENFALPAVINECLLQSYNGVIRLFCNWPQGKRASFHTLRAVGGFLVSAAFDGERVEWIEVISEAGSRLQIYNPWDGSLIGIREKERQRVSGRLIELETGKGETLRLVREDTYHDAKC</sequence>
<reference evidence="2" key="1">
    <citation type="submission" date="2020-09" db="EMBL/GenBank/DDBJ databases">
        <title>A novel bacterium of genus Paenibacillus, isolated from South China Sea.</title>
        <authorList>
            <person name="Huang H."/>
            <person name="Mo K."/>
            <person name="Hu Y."/>
        </authorList>
    </citation>
    <scope>NUCLEOTIDE SEQUENCE</scope>
    <source>
        <strain evidence="2">IB182493</strain>
    </source>
</reference>
<protein>
    <recommendedName>
        <fullName evidence="1">Glycosyl hydrolase family 95 catalytic domain-containing protein</fullName>
    </recommendedName>
</protein>
<keyword evidence="3" id="KW-1185">Reference proteome</keyword>
<dbReference type="Pfam" id="PF22124">
    <property type="entry name" value="Glyco_hydro_95_cat"/>
    <property type="match status" value="1"/>
</dbReference>
<dbReference type="Gene3D" id="1.50.10.10">
    <property type="match status" value="1"/>
</dbReference>
<dbReference type="InterPro" id="IPR012341">
    <property type="entry name" value="6hp_glycosidase-like_sf"/>
</dbReference>
<dbReference type="AlphaFoldDB" id="A0A927CU69"/>
<gene>
    <name evidence="2" type="ORF">IDH41_27320</name>
</gene>
<evidence type="ECO:0000313" key="2">
    <source>
        <dbReference type="EMBL" id="MBD2872301.1"/>
    </source>
</evidence>
<name>A0A927CU69_9BACL</name>
<dbReference type="Proteomes" id="UP000632125">
    <property type="component" value="Unassembled WGS sequence"/>
</dbReference>
<proteinExistence type="predicted"/>
<dbReference type="EMBL" id="JACXIY010000044">
    <property type="protein sequence ID" value="MBD2872301.1"/>
    <property type="molecule type" value="Genomic_DNA"/>
</dbReference>
<comment type="caution">
    <text evidence="2">The sequence shown here is derived from an EMBL/GenBank/DDBJ whole genome shotgun (WGS) entry which is preliminary data.</text>
</comment>
<dbReference type="InterPro" id="IPR008928">
    <property type="entry name" value="6-hairpin_glycosidase_sf"/>
</dbReference>
<accession>A0A927CU69</accession>
<evidence type="ECO:0000313" key="3">
    <source>
        <dbReference type="Proteomes" id="UP000632125"/>
    </source>
</evidence>
<dbReference type="InterPro" id="IPR054363">
    <property type="entry name" value="GH95_cat"/>
</dbReference>
<feature type="domain" description="Glycosyl hydrolase family 95 catalytic" evidence="1">
    <location>
        <begin position="298"/>
        <end position="567"/>
    </location>
</feature>
<dbReference type="PANTHER" id="PTHR31084:SF0">
    <property type="entry name" value="ALPHA-L-FUCOSIDASE 2"/>
    <property type="match status" value="1"/>
</dbReference>
<evidence type="ECO:0000259" key="1">
    <source>
        <dbReference type="Pfam" id="PF22124"/>
    </source>
</evidence>
<dbReference type="Gene3D" id="2.70.98.50">
    <property type="entry name" value="putative glycoside hydrolase family protein from bacillus halodurans"/>
    <property type="match status" value="1"/>
</dbReference>
<organism evidence="2 3">
    <name type="scientific">Paenibacillus arenilitoris</name>
    <dbReference type="NCBI Taxonomy" id="2772299"/>
    <lineage>
        <taxon>Bacteria</taxon>
        <taxon>Bacillati</taxon>
        <taxon>Bacillota</taxon>
        <taxon>Bacilli</taxon>
        <taxon>Bacillales</taxon>
        <taxon>Paenibacillaceae</taxon>
        <taxon>Paenibacillus</taxon>
    </lineage>
</organism>